<keyword evidence="9" id="KW-1185">Reference proteome</keyword>
<proteinExistence type="inferred from homology"/>
<feature type="transmembrane region" description="Helical" evidence="7">
    <location>
        <begin position="459"/>
        <end position="481"/>
    </location>
</feature>
<keyword evidence="6 7" id="KW-0472">Membrane</keyword>
<feature type="transmembrane region" description="Helical" evidence="7">
    <location>
        <begin position="27"/>
        <end position="51"/>
    </location>
</feature>
<comment type="subcellular location">
    <subcellularLocation>
        <location evidence="1">Cell membrane</location>
        <topology evidence="1">Multi-pass membrane protein</topology>
    </subcellularLocation>
</comment>
<keyword evidence="4 7" id="KW-0812">Transmembrane</keyword>
<reference evidence="8 9" key="1">
    <citation type="submission" date="2016-11" db="EMBL/GenBank/DDBJ databases">
        <title>Draft Genome Sequences of Nine Cyanobacterial Strains from Diverse Habitats.</title>
        <authorList>
            <person name="Zhu T."/>
            <person name="Hou S."/>
            <person name="Lu X."/>
            <person name="Hess W.R."/>
        </authorList>
    </citation>
    <scope>NUCLEOTIDE SEQUENCE [LARGE SCALE GENOMIC DNA]</scope>
    <source>
        <strain evidence="8 9">NIES-30</strain>
    </source>
</reference>
<keyword evidence="3" id="KW-1003">Cell membrane</keyword>
<evidence type="ECO:0000313" key="9">
    <source>
        <dbReference type="Proteomes" id="UP000185557"/>
    </source>
</evidence>
<dbReference type="CDD" id="cd13127">
    <property type="entry name" value="MATE_tuaB_like"/>
    <property type="match status" value="1"/>
</dbReference>
<dbReference type="EMBL" id="MRCG01000015">
    <property type="protein sequence ID" value="OKH45808.1"/>
    <property type="molecule type" value="Genomic_DNA"/>
</dbReference>
<name>A0A1U7J1L2_9CYAN</name>
<dbReference type="OrthoDB" id="9770347at2"/>
<feature type="transmembrane region" description="Helical" evidence="7">
    <location>
        <begin position="342"/>
        <end position="363"/>
    </location>
</feature>
<dbReference type="Proteomes" id="UP000185557">
    <property type="component" value="Unassembled WGS sequence"/>
</dbReference>
<comment type="caution">
    <text evidence="8">The sequence shown here is derived from an EMBL/GenBank/DDBJ whole genome shotgun (WGS) entry which is preliminary data.</text>
</comment>
<gene>
    <name evidence="8" type="ORF">NIES30_18145</name>
</gene>
<evidence type="ECO:0000256" key="7">
    <source>
        <dbReference type="SAM" id="Phobius"/>
    </source>
</evidence>
<feature type="transmembrane region" description="Helical" evidence="7">
    <location>
        <begin position="305"/>
        <end position="322"/>
    </location>
</feature>
<evidence type="ECO:0000313" key="8">
    <source>
        <dbReference type="EMBL" id="OKH45808.1"/>
    </source>
</evidence>
<feature type="transmembrane region" description="Helical" evidence="7">
    <location>
        <begin position="97"/>
        <end position="119"/>
    </location>
</feature>
<feature type="transmembrane region" description="Helical" evidence="7">
    <location>
        <begin position="431"/>
        <end position="453"/>
    </location>
</feature>
<feature type="transmembrane region" description="Helical" evidence="7">
    <location>
        <begin position="249"/>
        <end position="270"/>
    </location>
</feature>
<dbReference type="STRING" id="549789.NIES30_18145"/>
<dbReference type="GO" id="GO:0005886">
    <property type="term" value="C:plasma membrane"/>
    <property type="evidence" value="ECO:0007669"/>
    <property type="project" value="UniProtKB-SubCell"/>
</dbReference>
<feature type="transmembrane region" description="Helical" evidence="7">
    <location>
        <begin position="125"/>
        <end position="143"/>
    </location>
</feature>
<organism evidence="8 9">
    <name type="scientific">Phormidium tenue NIES-30</name>
    <dbReference type="NCBI Taxonomy" id="549789"/>
    <lineage>
        <taxon>Bacteria</taxon>
        <taxon>Bacillati</taxon>
        <taxon>Cyanobacteriota</taxon>
        <taxon>Cyanophyceae</taxon>
        <taxon>Oscillatoriophycideae</taxon>
        <taxon>Oscillatoriales</taxon>
        <taxon>Oscillatoriaceae</taxon>
        <taxon>Phormidium</taxon>
    </lineage>
</organism>
<sequence>MTKSEHHFETTALQANLTRRSVQSGMVAIAAQPIKLVIGIVGTAVLARLLVPADFGLLAMAQPLLTMVDSLSNLGLETATVQRQDLNQEQASAMFWLSLKINALVIGGMVLCGPLLSRFYGQPELTAMVLCLAIGASSLCLSFQHLSLLKRQMKFELLTTVEVVAMGLSTVVAIAAAWYGLGYWALVLQLTVLQVVKGVAYWLVCDWRPQRLTGESSFKTDLRSTLSYGAHLTGFRVISRLGMKMDQVLLGYSGGASALGIYSMAYQWAYFPFWQIYYPLFDVAVSSLSRSLAEPERYRLYCRRGLMLIFAVCMPALAYLFVTADAVTRLMLGDQWLEMIPMFRVLLVAVFVGAMYRVTKWIYVSSGETKRQFHWSLIHTPVMIVATVIGLRWGAFGVAVGYTVSMGLLSYPAVVHCVHKSPITLGDFLGSLVRPAIASLASAVLLYLATWALPPSSVLVVGLLIQGLIYSFAYISIWLLLPGGYREAKGMIQLLLKAKSKPAR</sequence>
<feature type="transmembrane region" description="Helical" evidence="7">
    <location>
        <begin position="183"/>
        <end position="204"/>
    </location>
</feature>
<feature type="transmembrane region" description="Helical" evidence="7">
    <location>
        <begin position="399"/>
        <end position="419"/>
    </location>
</feature>
<evidence type="ECO:0000256" key="2">
    <source>
        <dbReference type="ARBA" id="ARBA00007430"/>
    </source>
</evidence>
<accession>A0A1U7J1L2</accession>
<evidence type="ECO:0000256" key="3">
    <source>
        <dbReference type="ARBA" id="ARBA00022475"/>
    </source>
</evidence>
<dbReference type="AlphaFoldDB" id="A0A1U7J1L2"/>
<dbReference type="RefSeq" id="WP_073609856.1">
    <property type="nucleotide sequence ID" value="NZ_MRCG01000015.1"/>
</dbReference>
<dbReference type="InterPro" id="IPR050833">
    <property type="entry name" value="Poly_Biosynth_Transport"/>
</dbReference>
<dbReference type="PANTHER" id="PTHR30250">
    <property type="entry name" value="PST FAMILY PREDICTED COLANIC ACID TRANSPORTER"/>
    <property type="match status" value="1"/>
</dbReference>
<dbReference type="PANTHER" id="PTHR30250:SF10">
    <property type="entry name" value="LIPOPOLYSACCHARIDE BIOSYNTHESIS PROTEIN WZXC"/>
    <property type="match status" value="1"/>
</dbReference>
<comment type="similarity">
    <text evidence="2">Belongs to the polysaccharide synthase family.</text>
</comment>
<keyword evidence="5 7" id="KW-1133">Transmembrane helix</keyword>
<evidence type="ECO:0000256" key="1">
    <source>
        <dbReference type="ARBA" id="ARBA00004651"/>
    </source>
</evidence>
<evidence type="ECO:0000256" key="6">
    <source>
        <dbReference type="ARBA" id="ARBA00023136"/>
    </source>
</evidence>
<protein>
    <submittedName>
        <fullName evidence="8">Lipopolysaccharide biosynthesis protein</fullName>
    </submittedName>
</protein>
<evidence type="ECO:0000256" key="5">
    <source>
        <dbReference type="ARBA" id="ARBA00022989"/>
    </source>
</evidence>
<feature type="transmembrane region" description="Helical" evidence="7">
    <location>
        <begin position="276"/>
        <end position="293"/>
    </location>
</feature>
<evidence type="ECO:0000256" key="4">
    <source>
        <dbReference type="ARBA" id="ARBA00022692"/>
    </source>
</evidence>
<feature type="transmembrane region" description="Helical" evidence="7">
    <location>
        <begin position="155"/>
        <end position="177"/>
    </location>
</feature>
<dbReference type="Pfam" id="PF13440">
    <property type="entry name" value="Polysacc_synt_3"/>
    <property type="match status" value="1"/>
</dbReference>